<proteinExistence type="predicted"/>
<dbReference type="AlphaFoldDB" id="A0A6G0YP81"/>
<feature type="region of interest" description="Disordered" evidence="1">
    <location>
        <begin position="185"/>
        <end position="204"/>
    </location>
</feature>
<dbReference type="EMBL" id="VUJU01002967">
    <property type="protein sequence ID" value="KAF0759525.1"/>
    <property type="molecule type" value="Genomic_DNA"/>
</dbReference>
<reference evidence="2 3" key="1">
    <citation type="submission" date="2019-08" db="EMBL/GenBank/DDBJ databases">
        <title>Whole genome of Aphis craccivora.</title>
        <authorList>
            <person name="Voronova N.V."/>
            <person name="Shulinski R.S."/>
            <person name="Bandarenka Y.V."/>
            <person name="Zhorov D.G."/>
            <person name="Warner D."/>
        </authorList>
    </citation>
    <scope>NUCLEOTIDE SEQUENCE [LARGE SCALE GENOMIC DNA]</scope>
    <source>
        <strain evidence="2">180601</strain>
        <tissue evidence="2">Whole Body</tissue>
    </source>
</reference>
<accession>A0A6G0YP81</accession>
<protein>
    <submittedName>
        <fullName evidence="2">Uncharacterized protein</fullName>
    </submittedName>
</protein>
<sequence length="204" mass="23002">MLQFQTLRLVSDGKVNILGALQRLKSHMLGALTKICHRERHCEVASFVKRTSLVMIHYKGESHQKLQSLNSNTISVGIIGMISNRRFFAHKFSVQNCSFDQWCTDGGPFLQCPVKVYGHLTGGILPVIKSVISRLALTNTLPDITVAANEYVENVFHRMTNYVSVLKCVVTAIINQITKRRRDRHAKKNLSHSLSQTRYSSFGS</sequence>
<evidence type="ECO:0000256" key="1">
    <source>
        <dbReference type="SAM" id="MobiDB-lite"/>
    </source>
</evidence>
<gene>
    <name evidence="2" type="ORF">FWK35_00023361</name>
</gene>
<feature type="compositionally biased region" description="Polar residues" evidence="1">
    <location>
        <begin position="191"/>
        <end position="204"/>
    </location>
</feature>
<comment type="caution">
    <text evidence="2">The sequence shown here is derived from an EMBL/GenBank/DDBJ whole genome shotgun (WGS) entry which is preliminary data.</text>
</comment>
<evidence type="ECO:0000313" key="3">
    <source>
        <dbReference type="Proteomes" id="UP000478052"/>
    </source>
</evidence>
<evidence type="ECO:0000313" key="2">
    <source>
        <dbReference type="EMBL" id="KAF0759525.1"/>
    </source>
</evidence>
<dbReference type="Proteomes" id="UP000478052">
    <property type="component" value="Unassembled WGS sequence"/>
</dbReference>
<organism evidence="2 3">
    <name type="scientific">Aphis craccivora</name>
    <name type="common">Cowpea aphid</name>
    <dbReference type="NCBI Taxonomy" id="307492"/>
    <lineage>
        <taxon>Eukaryota</taxon>
        <taxon>Metazoa</taxon>
        <taxon>Ecdysozoa</taxon>
        <taxon>Arthropoda</taxon>
        <taxon>Hexapoda</taxon>
        <taxon>Insecta</taxon>
        <taxon>Pterygota</taxon>
        <taxon>Neoptera</taxon>
        <taxon>Paraneoptera</taxon>
        <taxon>Hemiptera</taxon>
        <taxon>Sternorrhyncha</taxon>
        <taxon>Aphidomorpha</taxon>
        <taxon>Aphidoidea</taxon>
        <taxon>Aphididae</taxon>
        <taxon>Aphidini</taxon>
        <taxon>Aphis</taxon>
        <taxon>Aphis</taxon>
    </lineage>
</organism>
<keyword evidence="3" id="KW-1185">Reference proteome</keyword>
<name>A0A6G0YP81_APHCR</name>